<keyword evidence="2" id="KW-0863">Zinc-finger</keyword>
<dbReference type="GO" id="GO:0003677">
    <property type="term" value="F:DNA binding"/>
    <property type="evidence" value="ECO:0007669"/>
    <property type="project" value="InterPro"/>
</dbReference>
<gene>
    <name evidence="7" type="ORF">PHAMO_340041</name>
</gene>
<dbReference type="RefSeq" id="WP_002729804.1">
    <property type="nucleotide sequence ID" value="NZ_CAHP01000028.1"/>
</dbReference>
<dbReference type="Pfam" id="PF01807">
    <property type="entry name" value="Zn_ribbon_DnaG"/>
    <property type="match status" value="1"/>
</dbReference>
<proteinExistence type="predicted"/>
<evidence type="ECO:0000256" key="5">
    <source>
        <dbReference type="SAM" id="MobiDB-lite"/>
    </source>
</evidence>
<dbReference type="SUPFAM" id="SSF57783">
    <property type="entry name" value="Zinc beta-ribbon"/>
    <property type="match status" value="1"/>
</dbReference>
<reference evidence="7 8" key="1">
    <citation type="journal article" date="2012" name="J. Bacteriol.">
        <title>Draft Genome Sequence of the Purple Photosynthetic Bacterium Phaeospirillum molischianum DSM120, a Particularly Versatile Bacterium.</title>
        <authorList>
            <person name="Duquesne K."/>
            <person name="Prima V."/>
            <person name="Ji B."/>
            <person name="Rouy Z."/>
            <person name="Medigue C."/>
            <person name="Talla E."/>
            <person name="Sturgis J.N."/>
        </authorList>
    </citation>
    <scope>NUCLEOTIDE SEQUENCE [LARGE SCALE GENOMIC DNA]</scope>
    <source>
        <strain evidence="8">DSM120</strain>
    </source>
</reference>
<organism evidence="7 8">
    <name type="scientific">Magnetospirillum molischianum DSM 120</name>
    <dbReference type="NCBI Taxonomy" id="1150626"/>
    <lineage>
        <taxon>Bacteria</taxon>
        <taxon>Pseudomonadati</taxon>
        <taxon>Pseudomonadota</taxon>
        <taxon>Alphaproteobacteria</taxon>
        <taxon>Rhodospirillales</taxon>
        <taxon>Rhodospirillaceae</taxon>
        <taxon>Magnetospirillum</taxon>
    </lineage>
</organism>
<name>H8FUY0_MAGML</name>
<dbReference type="Pfam" id="PF23639">
    <property type="entry name" value="DUF7146"/>
    <property type="match status" value="1"/>
</dbReference>
<sequence length="395" mass="42840">MTRRSDRFSSDDRLAVRARHPIEVVVGRHAALRKRGRKFWACCPFHAEKTASFAVDPERGTWRCYAGCGGGDVVDFVMRIQHEAFPVAMRRLMDEAGLVADSEACRKAAAERQALEARLAAAERQRQAEQQAAARAIWERTIDPAGTLVEAYFASRGLTLPVRAFGAVLRFTPALKYWVEDDQIEGGYRLLGFFPAIVGLIQECRTRQPVGVHLTHLDPDTGAKLSAHDPVTGESLDARKIRGRRDGGAIMLRRPGLYLGIAEGWETALSVLQSSRLLPEGHPLHRLPVWAATSLGNLGGAPLPGSVGADHPDRPGKRLPSIVPDPKRPGVIPPPDVRHPILLEDGDSADLAAAEAEGSRALARWSALGMAPLRLRAQVGCDFNDLVMGGGNGPV</sequence>
<dbReference type="InterPro" id="IPR055570">
    <property type="entry name" value="DUF7146"/>
</dbReference>
<dbReference type="Proteomes" id="UP000004169">
    <property type="component" value="Unassembled WGS sequence"/>
</dbReference>
<keyword evidence="8" id="KW-1185">Reference proteome</keyword>
<accession>H8FUY0</accession>
<dbReference type="Gene3D" id="3.90.580.10">
    <property type="entry name" value="Zinc finger, CHC2-type domain"/>
    <property type="match status" value="1"/>
</dbReference>
<dbReference type="PANTHER" id="PTHR30313:SF2">
    <property type="entry name" value="DNA PRIMASE"/>
    <property type="match status" value="1"/>
</dbReference>
<evidence type="ECO:0000259" key="6">
    <source>
        <dbReference type="SMART" id="SM00400"/>
    </source>
</evidence>
<dbReference type="PANTHER" id="PTHR30313">
    <property type="entry name" value="DNA PRIMASE"/>
    <property type="match status" value="1"/>
</dbReference>
<dbReference type="AlphaFoldDB" id="H8FUY0"/>
<evidence type="ECO:0000313" key="8">
    <source>
        <dbReference type="Proteomes" id="UP000004169"/>
    </source>
</evidence>
<dbReference type="InterPro" id="IPR002694">
    <property type="entry name" value="Znf_CHC2"/>
</dbReference>
<evidence type="ECO:0000256" key="2">
    <source>
        <dbReference type="ARBA" id="ARBA00022771"/>
    </source>
</evidence>
<dbReference type="STRING" id="1150626.PHAMO_340041"/>
<dbReference type="InterPro" id="IPR050219">
    <property type="entry name" value="DnaG_primase"/>
</dbReference>
<dbReference type="eggNOG" id="COG0358">
    <property type="taxonomic scope" value="Bacteria"/>
</dbReference>
<comment type="caution">
    <text evidence="7">The sequence shown here is derived from an EMBL/GenBank/DDBJ whole genome shotgun (WGS) entry which is preliminary data.</text>
</comment>
<dbReference type="EMBL" id="CAHP01000028">
    <property type="protein sequence ID" value="CCG42168.1"/>
    <property type="molecule type" value="Genomic_DNA"/>
</dbReference>
<feature type="domain" description="Zinc finger CHC2-type" evidence="6">
    <location>
        <begin position="39"/>
        <end position="93"/>
    </location>
</feature>
<dbReference type="GO" id="GO:0005737">
    <property type="term" value="C:cytoplasm"/>
    <property type="evidence" value="ECO:0007669"/>
    <property type="project" value="TreeGrafter"/>
</dbReference>
<dbReference type="GO" id="GO:0008270">
    <property type="term" value="F:zinc ion binding"/>
    <property type="evidence" value="ECO:0007669"/>
    <property type="project" value="UniProtKB-KW"/>
</dbReference>
<dbReference type="SMART" id="SM00400">
    <property type="entry name" value="ZnF_CHCC"/>
    <property type="match status" value="1"/>
</dbReference>
<feature type="coiled-coil region" evidence="4">
    <location>
        <begin position="105"/>
        <end position="139"/>
    </location>
</feature>
<evidence type="ECO:0000256" key="1">
    <source>
        <dbReference type="ARBA" id="ARBA00022723"/>
    </source>
</evidence>
<evidence type="ECO:0000313" key="7">
    <source>
        <dbReference type="EMBL" id="CCG42168.1"/>
    </source>
</evidence>
<dbReference type="InterPro" id="IPR036977">
    <property type="entry name" value="DNA_primase_Znf_CHC2"/>
</dbReference>
<protein>
    <submittedName>
        <fullName evidence="7">Putative DNA primase</fullName>
    </submittedName>
</protein>
<keyword evidence="3" id="KW-0862">Zinc</keyword>
<keyword evidence="1" id="KW-0479">Metal-binding</keyword>
<evidence type="ECO:0000256" key="3">
    <source>
        <dbReference type="ARBA" id="ARBA00022833"/>
    </source>
</evidence>
<dbReference type="GO" id="GO:0006269">
    <property type="term" value="P:DNA replication, synthesis of primer"/>
    <property type="evidence" value="ECO:0007669"/>
    <property type="project" value="TreeGrafter"/>
</dbReference>
<keyword evidence="4" id="KW-0175">Coiled coil</keyword>
<dbReference type="GO" id="GO:0003899">
    <property type="term" value="F:DNA-directed RNA polymerase activity"/>
    <property type="evidence" value="ECO:0007669"/>
    <property type="project" value="InterPro"/>
</dbReference>
<evidence type="ECO:0000256" key="4">
    <source>
        <dbReference type="SAM" id="Coils"/>
    </source>
</evidence>
<feature type="region of interest" description="Disordered" evidence="5">
    <location>
        <begin position="301"/>
        <end position="331"/>
    </location>
</feature>